<dbReference type="EMBL" id="BLLK01000045">
    <property type="protein sequence ID" value="GFH51625.1"/>
    <property type="molecule type" value="Genomic_DNA"/>
</dbReference>
<name>A0AAD3CV50_9STRA</name>
<feature type="region of interest" description="Disordered" evidence="1">
    <location>
        <begin position="28"/>
        <end position="49"/>
    </location>
</feature>
<protein>
    <submittedName>
        <fullName evidence="2">Uncharacterized protein</fullName>
    </submittedName>
</protein>
<evidence type="ECO:0000256" key="1">
    <source>
        <dbReference type="SAM" id="MobiDB-lite"/>
    </source>
</evidence>
<feature type="compositionally biased region" description="Polar residues" evidence="1">
    <location>
        <begin position="111"/>
        <end position="121"/>
    </location>
</feature>
<comment type="caution">
    <text evidence="2">The sequence shown here is derived from an EMBL/GenBank/DDBJ whole genome shotgun (WGS) entry which is preliminary data.</text>
</comment>
<proteinExistence type="predicted"/>
<feature type="region of interest" description="Disordered" evidence="1">
    <location>
        <begin position="108"/>
        <end position="138"/>
    </location>
</feature>
<dbReference type="Proteomes" id="UP001054902">
    <property type="component" value="Unassembled WGS sequence"/>
</dbReference>
<evidence type="ECO:0000313" key="2">
    <source>
        <dbReference type="EMBL" id="GFH51625.1"/>
    </source>
</evidence>
<gene>
    <name evidence="2" type="ORF">CTEN210_08101</name>
</gene>
<sequence length="160" mass="18124">MQDFLLISPKTLNNERREREERMLASLSPDSFQSPLPNSACLTSPPSVSRNRCRVEKSDLIGANGEILSQFLIPTLDPSEMIQEKEISMKIQLKQRPYRRIMDNPMEEMSPASTASGSTKSPPHMHEISEKLPASRRLSLEMTRQTRIMKRRNSGNALAA</sequence>
<keyword evidence="3" id="KW-1185">Reference proteome</keyword>
<evidence type="ECO:0000313" key="3">
    <source>
        <dbReference type="Proteomes" id="UP001054902"/>
    </source>
</evidence>
<accession>A0AAD3CV50</accession>
<organism evidence="2 3">
    <name type="scientific">Chaetoceros tenuissimus</name>
    <dbReference type="NCBI Taxonomy" id="426638"/>
    <lineage>
        <taxon>Eukaryota</taxon>
        <taxon>Sar</taxon>
        <taxon>Stramenopiles</taxon>
        <taxon>Ochrophyta</taxon>
        <taxon>Bacillariophyta</taxon>
        <taxon>Coscinodiscophyceae</taxon>
        <taxon>Chaetocerotophycidae</taxon>
        <taxon>Chaetocerotales</taxon>
        <taxon>Chaetocerotaceae</taxon>
        <taxon>Chaetoceros</taxon>
    </lineage>
</organism>
<reference evidence="2 3" key="1">
    <citation type="journal article" date="2021" name="Sci. Rep.">
        <title>The genome of the diatom Chaetoceros tenuissimus carries an ancient integrated fragment of an extant virus.</title>
        <authorList>
            <person name="Hongo Y."/>
            <person name="Kimura K."/>
            <person name="Takaki Y."/>
            <person name="Yoshida Y."/>
            <person name="Baba S."/>
            <person name="Kobayashi G."/>
            <person name="Nagasaki K."/>
            <person name="Hano T."/>
            <person name="Tomaru Y."/>
        </authorList>
    </citation>
    <scope>NUCLEOTIDE SEQUENCE [LARGE SCALE GENOMIC DNA]</scope>
    <source>
        <strain evidence="2 3">NIES-3715</strain>
    </source>
</reference>
<dbReference type="AlphaFoldDB" id="A0AAD3CV50"/>